<feature type="region of interest" description="Disordered" evidence="1">
    <location>
        <begin position="1"/>
        <end position="140"/>
    </location>
</feature>
<dbReference type="EMBL" id="AGNL01035991">
    <property type="protein sequence ID" value="EJK54326.1"/>
    <property type="molecule type" value="Genomic_DNA"/>
</dbReference>
<evidence type="ECO:0000313" key="3">
    <source>
        <dbReference type="Proteomes" id="UP000266841"/>
    </source>
</evidence>
<dbReference type="Proteomes" id="UP000266841">
    <property type="component" value="Unassembled WGS sequence"/>
</dbReference>
<proteinExistence type="predicted"/>
<feature type="compositionally biased region" description="Basic residues" evidence="1">
    <location>
        <begin position="83"/>
        <end position="92"/>
    </location>
</feature>
<comment type="caution">
    <text evidence="2">The sequence shown here is derived from an EMBL/GenBank/DDBJ whole genome shotgun (WGS) entry which is preliminary data.</text>
</comment>
<accession>K0RZW1</accession>
<protein>
    <submittedName>
        <fullName evidence="2">Uncharacterized protein</fullName>
    </submittedName>
</protein>
<keyword evidence="3" id="KW-1185">Reference proteome</keyword>
<reference evidence="2 3" key="1">
    <citation type="journal article" date="2012" name="Genome Biol.">
        <title>Genome and low-iron response of an oceanic diatom adapted to chronic iron limitation.</title>
        <authorList>
            <person name="Lommer M."/>
            <person name="Specht M."/>
            <person name="Roy A.S."/>
            <person name="Kraemer L."/>
            <person name="Andreson R."/>
            <person name="Gutowska M.A."/>
            <person name="Wolf J."/>
            <person name="Bergner S.V."/>
            <person name="Schilhabel M.B."/>
            <person name="Klostermeier U.C."/>
            <person name="Beiko R.G."/>
            <person name="Rosenstiel P."/>
            <person name="Hippler M."/>
            <person name="Laroche J."/>
        </authorList>
    </citation>
    <scope>NUCLEOTIDE SEQUENCE [LARGE SCALE GENOMIC DNA]</scope>
    <source>
        <strain evidence="2 3">CCMP1005</strain>
    </source>
</reference>
<sequence>MGRPDEARGRAGGAGEVQGRQPRPRLEGGGDVEPLGRVRPPRCGHGRIPQQGRVRRLERGPVHARHRLRRGRQVPHAPGVRGGRVRLRRPGRPGRELPSEAAGVPLVEGARDGVPPGAGTRLRREHERQGVPRAARPVQAADEVVRRDRLRVGAVHSHHPDLVDSARLEE</sequence>
<evidence type="ECO:0000313" key="2">
    <source>
        <dbReference type="EMBL" id="EJK54326.1"/>
    </source>
</evidence>
<evidence type="ECO:0000256" key="1">
    <source>
        <dbReference type="SAM" id="MobiDB-lite"/>
    </source>
</evidence>
<organism evidence="2 3">
    <name type="scientific">Thalassiosira oceanica</name>
    <name type="common">Marine diatom</name>
    <dbReference type="NCBI Taxonomy" id="159749"/>
    <lineage>
        <taxon>Eukaryota</taxon>
        <taxon>Sar</taxon>
        <taxon>Stramenopiles</taxon>
        <taxon>Ochrophyta</taxon>
        <taxon>Bacillariophyta</taxon>
        <taxon>Coscinodiscophyceae</taxon>
        <taxon>Thalassiosirophycidae</taxon>
        <taxon>Thalassiosirales</taxon>
        <taxon>Thalassiosiraceae</taxon>
        <taxon>Thalassiosira</taxon>
    </lineage>
</organism>
<feature type="compositionally biased region" description="Basic residues" evidence="1">
    <location>
        <begin position="62"/>
        <end position="73"/>
    </location>
</feature>
<gene>
    <name evidence="2" type="ORF">THAOC_26057</name>
</gene>
<name>K0RZW1_THAOC</name>
<dbReference type="AlphaFoldDB" id="K0RZW1"/>